<proteinExistence type="predicted"/>
<gene>
    <name evidence="5" type="ORF">DW767_11590</name>
</gene>
<comment type="caution">
    <text evidence="5">The sequence shown here is derived from an EMBL/GenBank/DDBJ whole genome shotgun (WGS) entry which is preliminary data.</text>
</comment>
<dbReference type="PANTHER" id="PTHR35372">
    <property type="entry name" value="ATP BINDING PROTEIN-RELATED"/>
    <property type="match status" value="1"/>
</dbReference>
<sequence>MGTSSVNISADALTVGCRRNVKPELAEIKGKRILIASELEEGTRLNTATIKQLCSTDQIYGEKKYKDPLSFTPSHLTVLYTNHLPKVGATDPGTWRRLIVIPFNAKIEGNPVLYLEEDDF</sequence>
<dbReference type="InterPro" id="IPR027417">
    <property type="entry name" value="P-loop_NTPase"/>
</dbReference>
<dbReference type="GO" id="GO:0016787">
    <property type="term" value="F:hydrolase activity"/>
    <property type="evidence" value="ECO:0007669"/>
    <property type="project" value="UniProtKB-KW"/>
</dbReference>
<evidence type="ECO:0000256" key="3">
    <source>
        <dbReference type="ARBA" id="ARBA00022840"/>
    </source>
</evidence>
<keyword evidence="3" id="KW-0067">ATP-binding</keyword>
<name>A0A414I661_9FIRM</name>
<reference evidence="5 6" key="1">
    <citation type="submission" date="2018-08" db="EMBL/GenBank/DDBJ databases">
        <title>A genome reference for cultivated species of the human gut microbiota.</title>
        <authorList>
            <person name="Zou Y."/>
            <person name="Xue W."/>
            <person name="Luo G."/>
        </authorList>
    </citation>
    <scope>NUCLEOTIDE SEQUENCE [LARGE SCALE GENOMIC DNA]</scope>
    <source>
        <strain evidence="5 6">AM29-25AC</strain>
    </source>
</reference>
<evidence type="ECO:0000313" key="5">
    <source>
        <dbReference type="EMBL" id="RHE11293.1"/>
    </source>
</evidence>
<dbReference type="AlphaFoldDB" id="A0A414I661"/>
<dbReference type="Pfam" id="PF19263">
    <property type="entry name" value="DUF5906"/>
    <property type="match status" value="1"/>
</dbReference>
<dbReference type="Gene3D" id="3.40.50.300">
    <property type="entry name" value="P-loop containing nucleotide triphosphate hydrolases"/>
    <property type="match status" value="1"/>
</dbReference>
<accession>A0A414I661</accession>
<dbReference type="InterPro" id="IPR051620">
    <property type="entry name" value="ORF904-like_C"/>
</dbReference>
<feature type="domain" description="SF3 helicase" evidence="4">
    <location>
        <begin position="1"/>
        <end position="116"/>
    </location>
</feature>
<dbReference type="GO" id="GO:0005524">
    <property type="term" value="F:ATP binding"/>
    <property type="evidence" value="ECO:0007669"/>
    <property type="project" value="UniProtKB-KW"/>
</dbReference>
<dbReference type="PANTHER" id="PTHR35372:SF2">
    <property type="entry name" value="SF3 HELICASE DOMAIN-CONTAINING PROTEIN"/>
    <property type="match status" value="1"/>
</dbReference>
<protein>
    <recommendedName>
        <fullName evidence="4">SF3 helicase domain-containing protein</fullName>
    </recommendedName>
</protein>
<dbReference type="InterPro" id="IPR014015">
    <property type="entry name" value="Helicase_SF3_DNA-vir"/>
</dbReference>
<dbReference type="EMBL" id="QSJW01000007">
    <property type="protein sequence ID" value="RHE11293.1"/>
    <property type="molecule type" value="Genomic_DNA"/>
</dbReference>
<dbReference type="InterPro" id="IPR045455">
    <property type="entry name" value="NrS-1_pol-like_helicase"/>
</dbReference>
<evidence type="ECO:0000313" key="6">
    <source>
        <dbReference type="Proteomes" id="UP000284644"/>
    </source>
</evidence>
<organism evidence="5 6">
    <name type="scientific">Blautia obeum</name>
    <dbReference type="NCBI Taxonomy" id="40520"/>
    <lineage>
        <taxon>Bacteria</taxon>
        <taxon>Bacillati</taxon>
        <taxon>Bacillota</taxon>
        <taxon>Clostridia</taxon>
        <taxon>Lachnospirales</taxon>
        <taxon>Lachnospiraceae</taxon>
        <taxon>Blautia</taxon>
    </lineage>
</organism>
<evidence type="ECO:0000259" key="4">
    <source>
        <dbReference type="PROSITE" id="PS51206"/>
    </source>
</evidence>
<keyword evidence="2" id="KW-0378">Hydrolase</keyword>
<dbReference type="PROSITE" id="PS51206">
    <property type="entry name" value="SF3_HELICASE_1"/>
    <property type="match status" value="1"/>
</dbReference>
<dbReference type="SUPFAM" id="SSF52540">
    <property type="entry name" value="P-loop containing nucleoside triphosphate hydrolases"/>
    <property type="match status" value="1"/>
</dbReference>
<keyword evidence="1" id="KW-0547">Nucleotide-binding</keyword>
<evidence type="ECO:0000256" key="1">
    <source>
        <dbReference type="ARBA" id="ARBA00022741"/>
    </source>
</evidence>
<evidence type="ECO:0000256" key="2">
    <source>
        <dbReference type="ARBA" id="ARBA00022801"/>
    </source>
</evidence>
<dbReference type="Proteomes" id="UP000284644">
    <property type="component" value="Unassembled WGS sequence"/>
</dbReference>